<feature type="region of interest" description="Disordered" evidence="1">
    <location>
        <begin position="1"/>
        <end position="23"/>
    </location>
</feature>
<dbReference type="Proteomes" id="UP000024635">
    <property type="component" value="Unassembled WGS sequence"/>
</dbReference>
<evidence type="ECO:0000313" key="3">
    <source>
        <dbReference type="Proteomes" id="UP000024635"/>
    </source>
</evidence>
<dbReference type="OrthoDB" id="1741719at2759"/>
<dbReference type="EMBL" id="JARK01001340">
    <property type="protein sequence ID" value="EYC31074.1"/>
    <property type="molecule type" value="Genomic_DNA"/>
</dbReference>
<accession>A0A016VU35</accession>
<name>A0A016VU35_9BILA</name>
<sequence length="171" mass="18889">MVESSDDDLDSSDVDAKGEKETVQLEKLTERTKMMMADFKKPTLRPIDSYRVEVTPAIAILDVPDQRATMSEGVQGVLGDTVEVDNDWVMGGIRASKISYLHSRNPIWSAEVGPSVAVAVANRPHFISVCLKTARHFTSKPAKQKNPEAKAPLCIPDAWQTKRLTIYTAMS</sequence>
<gene>
    <name evidence="2" type="primary">Acey_s0004.g1940</name>
    <name evidence="2" type="ORF">Y032_0004g1940</name>
</gene>
<organism evidence="2 3">
    <name type="scientific">Ancylostoma ceylanicum</name>
    <dbReference type="NCBI Taxonomy" id="53326"/>
    <lineage>
        <taxon>Eukaryota</taxon>
        <taxon>Metazoa</taxon>
        <taxon>Ecdysozoa</taxon>
        <taxon>Nematoda</taxon>
        <taxon>Chromadorea</taxon>
        <taxon>Rhabditida</taxon>
        <taxon>Rhabditina</taxon>
        <taxon>Rhabditomorpha</taxon>
        <taxon>Strongyloidea</taxon>
        <taxon>Ancylostomatidae</taxon>
        <taxon>Ancylostomatinae</taxon>
        <taxon>Ancylostoma</taxon>
    </lineage>
</organism>
<keyword evidence="3" id="KW-1185">Reference proteome</keyword>
<dbReference type="AlphaFoldDB" id="A0A016VU35"/>
<evidence type="ECO:0000313" key="2">
    <source>
        <dbReference type="EMBL" id="EYC31074.1"/>
    </source>
</evidence>
<comment type="caution">
    <text evidence="2">The sequence shown here is derived from an EMBL/GenBank/DDBJ whole genome shotgun (WGS) entry which is preliminary data.</text>
</comment>
<evidence type="ECO:0000256" key="1">
    <source>
        <dbReference type="SAM" id="MobiDB-lite"/>
    </source>
</evidence>
<feature type="compositionally biased region" description="Acidic residues" evidence="1">
    <location>
        <begin position="1"/>
        <end position="13"/>
    </location>
</feature>
<reference evidence="3" key="1">
    <citation type="journal article" date="2015" name="Nat. Genet.">
        <title>The genome and transcriptome of the zoonotic hookworm Ancylostoma ceylanicum identify infection-specific gene families.</title>
        <authorList>
            <person name="Schwarz E.M."/>
            <person name="Hu Y."/>
            <person name="Antoshechkin I."/>
            <person name="Miller M.M."/>
            <person name="Sternberg P.W."/>
            <person name="Aroian R.V."/>
        </authorList>
    </citation>
    <scope>NUCLEOTIDE SEQUENCE</scope>
    <source>
        <strain evidence="3">HY135</strain>
    </source>
</reference>
<feature type="compositionally biased region" description="Basic and acidic residues" evidence="1">
    <location>
        <begin position="14"/>
        <end position="23"/>
    </location>
</feature>
<proteinExistence type="predicted"/>
<dbReference type="STRING" id="53326.A0A016VU35"/>
<protein>
    <submittedName>
        <fullName evidence="2">Uncharacterized protein</fullName>
    </submittedName>
</protein>